<evidence type="ECO:0000313" key="5">
    <source>
        <dbReference type="Proteomes" id="UP001595880"/>
    </source>
</evidence>
<keyword evidence="3" id="KW-0749">Sporulation</keyword>
<dbReference type="InterPro" id="IPR012610">
    <property type="entry name" value="SASP_SspH"/>
</dbReference>
<dbReference type="EMBL" id="JBHSDV010000001">
    <property type="protein sequence ID" value="MFC4386221.1"/>
    <property type="molecule type" value="Genomic_DNA"/>
</dbReference>
<protein>
    <submittedName>
        <fullName evidence="4">H-type small acid-soluble spore protein</fullName>
    </submittedName>
</protein>
<dbReference type="Pfam" id="PF08141">
    <property type="entry name" value="SspH"/>
    <property type="match status" value="1"/>
</dbReference>
<reference evidence="5" key="1">
    <citation type="journal article" date="2019" name="Int. J. Syst. Evol. Microbiol.">
        <title>The Global Catalogue of Microorganisms (GCM) 10K type strain sequencing project: providing services to taxonomists for standard genome sequencing and annotation.</title>
        <authorList>
            <consortium name="The Broad Institute Genomics Platform"/>
            <consortium name="The Broad Institute Genome Sequencing Center for Infectious Disease"/>
            <person name="Wu L."/>
            <person name="Ma J."/>
        </authorList>
    </citation>
    <scope>NUCLEOTIDE SEQUENCE [LARGE SCALE GENOMIC DNA]</scope>
    <source>
        <strain evidence="5">KACC 14058</strain>
    </source>
</reference>
<evidence type="ECO:0000256" key="1">
    <source>
        <dbReference type="ARBA" id="ARBA00004288"/>
    </source>
</evidence>
<evidence type="ECO:0000313" key="4">
    <source>
        <dbReference type="EMBL" id="MFC4386221.1"/>
    </source>
</evidence>
<accession>A0ABV8VR44</accession>
<comment type="similarity">
    <text evidence="2">Belongs to the SspH family.</text>
</comment>
<comment type="caution">
    <text evidence="4">The sequence shown here is derived from an EMBL/GenBank/DDBJ whole genome shotgun (WGS) entry which is preliminary data.</text>
</comment>
<comment type="subcellular location">
    <subcellularLocation>
        <location evidence="1">Spore core</location>
    </subcellularLocation>
</comment>
<organism evidence="4 5">
    <name type="scientific">Gracilibacillus marinus</name>
    <dbReference type="NCBI Taxonomy" id="630535"/>
    <lineage>
        <taxon>Bacteria</taxon>
        <taxon>Bacillati</taxon>
        <taxon>Bacillota</taxon>
        <taxon>Bacilli</taxon>
        <taxon>Bacillales</taxon>
        <taxon>Bacillaceae</taxon>
        <taxon>Gracilibacillus</taxon>
    </lineage>
</organism>
<proteinExistence type="inferred from homology"/>
<evidence type="ECO:0000256" key="2">
    <source>
        <dbReference type="ARBA" id="ARBA00006573"/>
    </source>
</evidence>
<sequence>MNLMRAKDIKDDPVMKEVYYDGKQVYIVDVDDQAQKALVRFTKESEDTFQVNVQDLEEAE</sequence>
<dbReference type="NCBIfam" id="TIGR02861">
    <property type="entry name" value="SASP_H"/>
    <property type="match status" value="1"/>
</dbReference>
<name>A0ABV8VR44_9BACI</name>
<gene>
    <name evidence="4" type="ORF">ACFOZ1_00225</name>
</gene>
<keyword evidence="5" id="KW-1185">Reference proteome</keyword>
<dbReference type="Proteomes" id="UP001595880">
    <property type="component" value="Unassembled WGS sequence"/>
</dbReference>
<evidence type="ECO:0000256" key="3">
    <source>
        <dbReference type="ARBA" id="ARBA00022969"/>
    </source>
</evidence>
<dbReference type="RefSeq" id="WP_390194658.1">
    <property type="nucleotide sequence ID" value="NZ_JBHSDV010000001.1"/>
</dbReference>